<dbReference type="CDD" id="cd01650">
    <property type="entry name" value="RT_nLTR_like"/>
    <property type="match status" value="1"/>
</dbReference>
<dbReference type="Pfam" id="PF13456">
    <property type="entry name" value="RVT_3"/>
    <property type="match status" value="1"/>
</dbReference>
<feature type="compositionally biased region" description="Basic and acidic residues" evidence="1">
    <location>
        <begin position="381"/>
        <end position="392"/>
    </location>
</feature>
<dbReference type="Pfam" id="PF14111">
    <property type="entry name" value="DUF4283"/>
    <property type="match status" value="1"/>
</dbReference>
<feature type="domain" description="Reverse transcriptase" evidence="2">
    <location>
        <begin position="1193"/>
        <end position="1477"/>
    </location>
</feature>
<dbReference type="InterPro" id="IPR005135">
    <property type="entry name" value="Endo/exonuclease/phosphatase"/>
</dbReference>
<gene>
    <name evidence="3" type="ORF">TCM_016767</name>
</gene>
<dbReference type="InParanoid" id="A0A061ECX2"/>
<feature type="compositionally biased region" description="Polar residues" evidence="1">
    <location>
        <begin position="42"/>
        <end position="58"/>
    </location>
</feature>
<dbReference type="InterPro" id="IPR044730">
    <property type="entry name" value="RNase_H-like_dom_plant"/>
</dbReference>
<feature type="region of interest" description="Disordered" evidence="1">
    <location>
        <begin position="748"/>
        <end position="784"/>
    </location>
</feature>
<evidence type="ECO:0000259" key="2">
    <source>
        <dbReference type="PROSITE" id="PS50878"/>
    </source>
</evidence>
<protein>
    <recommendedName>
        <fullName evidence="2">Reverse transcriptase domain-containing protein</fullName>
    </recommendedName>
</protein>
<feature type="compositionally biased region" description="Basic and acidic residues" evidence="1">
    <location>
        <begin position="444"/>
        <end position="472"/>
    </location>
</feature>
<dbReference type="InterPro" id="IPR012337">
    <property type="entry name" value="RNaseH-like_sf"/>
</dbReference>
<dbReference type="Pfam" id="PF03372">
    <property type="entry name" value="Exo_endo_phos"/>
    <property type="match status" value="1"/>
</dbReference>
<dbReference type="InterPro" id="IPR000477">
    <property type="entry name" value="RT_dom"/>
</dbReference>
<dbReference type="InterPro" id="IPR036691">
    <property type="entry name" value="Endo/exonu/phosph_ase_sf"/>
</dbReference>
<feature type="region of interest" description="Disordered" evidence="1">
    <location>
        <begin position="381"/>
        <end position="472"/>
    </location>
</feature>
<dbReference type="SUPFAM" id="SSF53098">
    <property type="entry name" value="Ribonuclease H-like"/>
    <property type="match status" value="1"/>
</dbReference>
<dbReference type="InterPro" id="IPR002156">
    <property type="entry name" value="RNaseH_domain"/>
</dbReference>
<keyword evidence="4" id="KW-1185">Reference proteome</keyword>
<reference evidence="3 4" key="1">
    <citation type="journal article" date="2013" name="Genome Biol.">
        <title>The genome sequence of the most widely cultivated cacao type and its use to identify candidate genes regulating pod color.</title>
        <authorList>
            <person name="Motamayor J.C."/>
            <person name="Mockaitis K."/>
            <person name="Schmutz J."/>
            <person name="Haiminen N."/>
            <person name="Iii D.L."/>
            <person name="Cornejo O."/>
            <person name="Findley S.D."/>
            <person name="Zheng P."/>
            <person name="Utro F."/>
            <person name="Royaert S."/>
            <person name="Saski C."/>
            <person name="Jenkins J."/>
            <person name="Podicheti R."/>
            <person name="Zhao M."/>
            <person name="Scheffler B.E."/>
            <person name="Stack J.C."/>
            <person name="Feltus F.A."/>
            <person name="Mustiga G.M."/>
            <person name="Amores F."/>
            <person name="Phillips W."/>
            <person name="Marelli J.P."/>
            <person name="May G.D."/>
            <person name="Shapiro H."/>
            <person name="Ma J."/>
            <person name="Bustamante C.D."/>
            <person name="Schnell R.J."/>
            <person name="Main D."/>
            <person name="Gilbert D."/>
            <person name="Parida L."/>
            <person name="Kuhn D.N."/>
        </authorList>
    </citation>
    <scope>NUCLEOTIDE SEQUENCE [LARGE SCALE GENOMIC DNA]</scope>
    <source>
        <strain evidence="4">cv. Matina 1-6</strain>
    </source>
</reference>
<dbReference type="eggNOG" id="KOG1075">
    <property type="taxonomic scope" value="Eukaryota"/>
</dbReference>
<feature type="region of interest" description="Disordered" evidence="1">
    <location>
        <begin position="1"/>
        <end position="61"/>
    </location>
</feature>
<evidence type="ECO:0000313" key="3">
    <source>
        <dbReference type="EMBL" id="EOY02242.1"/>
    </source>
</evidence>
<dbReference type="PANTHER" id="PTHR46890">
    <property type="entry name" value="NON-LTR RETROLELEMENT REVERSE TRANSCRIPTASE-LIKE PROTEIN-RELATED"/>
    <property type="match status" value="1"/>
</dbReference>
<dbReference type="Gene3D" id="3.60.10.10">
    <property type="entry name" value="Endonuclease/exonuclease/phosphatase"/>
    <property type="match status" value="1"/>
</dbReference>
<feature type="compositionally biased region" description="Basic and acidic residues" evidence="1">
    <location>
        <begin position="413"/>
        <end position="422"/>
    </location>
</feature>
<dbReference type="GO" id="GO:0003676">
    <property type="term" value="F:nucleic acid binding"/>
    <property type="evidence" value="ECO:0007669"/>
    <property type="project" value="InterPro"/>
</dbReference>
<dbReference type="HOGENOM" id="CLU_001916_0_0_1"/>
<dbReference type="EMBL" id="CM001882">
    <property type="protein sequence ID" value="EOY02242.1"/>
    <property type="molecule type" value="Genomic_DNA"/>
</dbReference>
<feature type="compositionally biased region" description="Pro residues" evidence="1">
    <location>
        <begin position="24"/>
        <end position="40"/>
    </location>
</feature>
<dbReference type="CDD" id="cd22541">
    <property type="entry name" value="SP5_N"/>
    <property type="match status" value="1"/>
</dbReference>
<dbReference type="InterPro" id="IPR025558">
    <property type="entry name" value="DUF4283"/>
</dbReference>
<dbReference type="Pfam" id="PF00078">
    <property type="entry name" value="RVT_1"/>
    <property type="match status" value="1"/>
</dbReference>
<dbReference type="PANTHER" id="PTHR46890:SF48">
    <property type="entry name" value="RNA-DIRECTED DNA POLYMERASE"/>
    <property type="match status" value="1"/>
</dbReference>
<name>A0A061ECX2_THECC</name>
<evidence type="ECO:0000256" key="1">
    <source>
        <dbReference type="SAM" id="MobiDB-lite"/>
    </source>
</evidence>
<feature type="compositionally biased region" description="Polar residues" evidence="1">
    <location>
        <begin position="393"/>
        <end position="410"/>
    </location>
</feature>
<proteinExistence type="predicted"/>
<organism evidence="3 4">
    <name type="scientific">Theobroma cacao</name>
    <name type="common">Cacao</name>
    <name type="synonym">Cocoa</name>
    <dbReference type="NCBI Taxonomy" id="3641"/>
    <lineage>
        <taxon>Eukaryota</taxon>
        <taxon>Viridiplantae</taxon>
        <taxon>Streptophyta</taxon>
        <taxon>Embryophyta</taxon>
        <taxon>Tracheophyta</taxon>
        <taxon>Spermatophyta</taxon>
        <taxon>Magnoliopsida</taxon>
        <taxon>eudicotyledons</taxon>
        <taxon>Gunneridae</taxon>
        <taxon>Pentapetalae</taxon>
        <taxon>rosids</taxon>
        <taxon>malvids</taxon>
        <taxon>Malvales</taxon>
        <taxon>Malvaceae</taxon>
        <taxon>Byttnerioideae</taxon>
        <taxon>Theobroma</taxon>
    </lineage>
</organism>
<dbReference type="PROSITE" id="PS50878">
    <property type="entry name" value="RT_POL"/>
    <property type="match status" value="1"/>
</dbReference>
<accession>A0A061ECX2</accession>
<dbReference type="Proteomes" id="UP000026915">
    <property type="component" value="Chromosome 4"/>
</dbReference>
<sequence length="1707" mass="192723">MTNALNSCDFPSLPSAHDLASGRPPDPPNQSPAASIPPPQVSARNPPTIWPQNPNPSNVEDRVPNLQIQHQHPVSPKSVKKSFLSIVTAATSAVIPPTRATFRYKDKPAVRFYEDEIETLAKSFRFSIVGKFSRTPRLVEIRQAFVGLGLSGAYNIRWMDYKHVLIHLSNEQDFNRIWTKQTWFIAKQKMRVFKGTPNFESDKESSIVPVWISFPNLRAHLFEKSALLLIAKAIGNPLGVDEATANGTRPSVARVCIEYDCLKSPIKSVWIVTSKRVLGQKSGTFKQKLTEKPSGNSQGNPAVNRTMEAEVMNPKKEVGGMDVEKRKADARMAVTKHVKTWQVVHKGGSSGAKDAKGIEIASQVEEEDFVQTSNRFGVMEKLQEKECEKQSKTESGNSSNAGKQFASSTPVDVDERGLRETKTPAQVKGSGPIKPTGESLVQNSEKDKGGELRCLHRDATEERRRGAEDQNRNDKLEGAVTAAVLSATLQTEEDGVQMTFHGYGLHGQPQKHVEERDHHAEMERERTVNALNNKNKIKSRQKPTDGVAEASLHAVETSLHGKRTQLLSGNIEGVQLTPREGQATLHENGMQSQTRKAGGKRKYQNILYEKDEEMTEPADDGTLVQQTEQEGTAENSNKYFFKTQSQVVPIPHEECQRNSEIETGSQAGSTTVENQTHVSLREPAQIGHRITIRKQKLKKKAKPVLASLVLVMNVDDDRFSLDFVPPAAGQKNEKKKHHLLDKGLTDIEESGGLNNSRPEQGNCVFNTENSSIPSNEAACSNPEQERRMGTNVHPLMHFQAAIESHKIFGRKRWSRNRKFHLNEDFFSHLSMISCLIWNVRGVAGIEGPWMVGGDFNSIVSTVERLNGAAPHVGSMEDFASTLFDCGLVDAGFEGNSFTWTNNHMFQRLDRVVYNPEWAQCFSSTRVQHLNLDGSDHCPLLISCNTASQKGPSTFRFLHAWTKHHDFLPFITKSWQTPLQGSGLSTFWFKQQRLKRDLKWWNKHIFGDIFEKLRLAEEEAKKREIEFQHNPSLTNRNLMHKAYTKLNRQLSIEELFWQQKFSVKWLVEGESNTKFFHMRMRKKRVRSHVFQIQDSEGNVFDDTHSIQKSATDFFRNLMQAENCDNSRFDPSLIPRIISSADNEFLCAAPSLQEVKETVFNINKDSVAGSDGFSSLFYQHCWDIIKHDLLDAVLDFFRGSPLPRGVTSTTLVLLPKKPNACHWSDYSPISLCTVLNKIVTKLLANRLSKILPLIISENQSGFVNGRLISDNILLAHELIGKIDAKSRGGNVVLKLDMAKAYDRLNWDFLYLMMEHFGFNAHWINMIKSCISNYWLSLLINGSLVGYFKSERGLRQGDSISPMLFILAADYLSRGLNHLFSCYSSLQYLSGCQMPISHLSFADDIVIFTNGRWENKILSPGGRITLLRSVLSSLPMYLLQVLKPPVTVIERIDKLFNSFLWGDLVENKKMHWAEWAKISFPCAEGGLGIRKLEDVCAAFTLKLWWRFQTGVLGKRSDSGKRPMHYAPSSGTEAYLYRFPFSYGKPYTIGSQNDAKHRHSGLYPNRVIWRITKLCRQLYDGSLLQQWQWKGDTDIAAMMGLFFPPKQHAPPQIIYWKKPSIGEYKLNVDGSSRKGLHADSGGVLRDHTGKLIFGFSENIGQCNSLQAELHALLRGLLLCKEHHIEKLWIEMDALVAIQLIQHSKKGPHDIR</sequence>
<dbReference type="InterPro" id="IPR036397">
    <property type="entry name" value="RNaseH_sf"/>
</dbReference>
<dbReference type="GO" id="GO:0004523">
    <property type="term" value="F:RNA-DNA hybrid ribonuclease activity"/>
    <property type="evidence" value="ECO:0007669"/>
    <property type="project" value="InterPro"/>
</dbReference>
<dbReference type="SUPFAM" id="SSF56219">
    <property type="entry name" value="DNase I-like"/>
    <property type="match status" value="1"/>
</dbReference>
<dbReference type="CDD" id="cd06222">
    <property type="entry name" value="RNase_H_like"/>
    <property type="match status" value="1"/>
</dbReference>
<dbReference type="InterPro" id="IPR052343">
    <property type="entry name" value="Retrotransposon-Effector_Assoc"/>
</dbReference>
<dbReference type="Gene3D" id="3.30.420.10">
    <property type="entry name" value="Ribonuclease H-like superfamily/Ribonuclease H"/>
    <property type="match status" value="1"/>
</dbReference>
<feature type="compositionally biased region" description="Polar residues" evidence="1">
    <location>
        <begin position="752"/>
        <end position="782"/>
    </location>
</feature>
<dbReference type="Gramene" id="EOY02242">
    <property type="protein sequence ID" value="EOY02242"/>
    <property type="gene ID" value="TCM_016767"/>
</dbReference>
<evidence type="ECO:0000313" key="4">
    <source>
        <dbReference type="Proteomes" id="UP000026915"/>
    </source>
</evidence>